<name>A0A168K419_9BACL</name>
<dbReference type="InterPro" id="IPR051535">
    <property type="entry name" value="Siderophore_ABC-ATPase"/>
</dbReference>
<organism evidence="9 10">
    <name type="scientific">Paenibacillus glacialis</name>
    <dbReference type="NCBI Taxonomy" id="494026"/>
    <lineage>
        <taxon>Bacteria</taxon>
        <taxon>Bacillati</taxon>
        <taxon>Bacillota</taxon>
        <taxon>Bacilli</taxon>
        <taxon>Bacillales</taxon>
        <taxon>Paenibacillaceae</taxon>
        <taxon>Paenibacillus</taxon>
    </lineage>
</organism>
<dbReference type="GO" id="GO:0005524">
    <property type="term" value="F:ATP binding"/>
    <property type="evidence" value="ECO:0007669"/>
    <property type="project" value="InterPro"/>
</dbReference>
<evidence type="ECO:0000256" key="4">
    <source>
        <dbReference type="ARBA" id="ARBA00022496"/>
    </source>
</evidence>
<dbReference type="SUPFAM" id="SSF52540">
    <property type="entry name" value="P-loop containing nucleoside triphosphate hydrolases"/>
    <property type="match status" value="1"/>
</dbReference>
<proteinExistence type="predicted"/>
<evidence type="ECO:0000256" key="1">
    <source>
        <dbReference type="ARBA" id="ARBA00004202"/>
    </source>
</evidence>
<dbReference type="EMBL" id="LVJH01000029">
    <property type="protein sequence ID" value="OAB41514.1"/>
    <property type="molecule type" value="Genomic_DNA"/>
</dbReference>
<comment type="caution">
    <text evidence="9">The sequence shown here is derived from an EMBL/GenBank/DDBJ whole genome shotgun (WGS) entry which is preliminary data.</text>
</comment>
<dbReference type="InterPro" id="IPR027417">
    <property type="entry name" value="P-loop_NTPase"/>
</dbReference>
<accession>A0A168K419</accession>
<evidence type="ECO:0000256" key="5">
    <source>
        <dbReference type="ARBA" id="ARBA00023004"/>
    </source>
</evidence>
<dbReference type="AlphaFoldDB" id="A0A168K419"/>
<dbReference type="GO" id="GO:0006302">
    <property type="term" value="P:double-strand break repair"/>
    <property type="evidence" value="ECO:0007669"/>
    <property type="project" value="InterPro"/>
</dbReference>
<dbReference type="Gene3D" id="3.40.50.300">
    <property type="entry name" value="P-loop containing nucleotide triphosphate hydrolases"/>
    <property type="match status" value="2"/>
</dbReference>
<keyword evidence="3" id="KW-1003">Cell membrane</keyword>
<dbReference type="Pfam" id="PF13476">
    <property type="entry name" value="AAA_23"/>
    <property type="match status" value="1"/>
</dbReference>
<dbReference type="Pfam" id="PF13304">
    <property type="entry name" value="AAA_21"/>
    <property type="match status" value="1"/>
</dbReference>
<dbReference type="GO" id="GO:0016887">
    <property type="term" value="F:ATP hydrolysis activity"/>
    <property type="evidence" value="ECO:0007669"/>
    <property type="project" value="InterPro"/>
</dbReference>
<dbReference type="Proteomes" id="UP000076967">
    <property type="component" value="Unassembled WGS sequence"/>
</dbReference>
<dbReference type="RefSeq" id="WP_068535062.1">
    <property type="nucleotide sequence ID" value="NZ_LVJH01000029.1"/>
</dbReference>
<evidence type="ECO:0000256" key="6">
    <source>
        <dbReference type="ARBA" id="ARBA00023065"/>
    </source>
</evidence>
<dbReference type="GO" id="GO:0006826">
    <property type="term" value="P:iron ion transport"/>
    <property type="evidence" value="ECO:0007669"/>
    <property type="project" value="UniProtKB-KW"/>
</dbReference>
<evidence type="ECO:0000256" key="2">
    <source>
        <dbReference type="ARBA" id="ARBA00022448"/>
    </source>
</evidence>
<dbReference type="PANTHER" id="PTHR42771:SF2">
    <property type="entry name" value="IRON(3+)-HYDROXAMATE IMPORT ATP-BINDING PROTEIN FHUC"/>
    <property type="match status" value="1"/>
</dbReference>
<evidence type="ECO:0000256" key="7">
    <source>
        <dbReference type="ARBA" id="ARBA00023136"/>
    </source>
</evidence>
<dbReference type="GO" id="GO:0005886">
    <property type="term" value="C:plasma membrane"/>
    <property type="evidence" value="ECO:0007669"/>
    <property type="project" value="UniProtKB-SubCell"/>
</dbReference>
<keyword evidence="10" id="KW-1185">Reference proteome</keyword>
<dbReference type="OrthoDB" id="9784297at2"/>
<keyword evidence="5" id="KW-0408">Iron</keyword>
<keyword evidence="6" id="KW-0406">Ion transport</keyword>
<evidence type="ECO:0000259" key="8">
    <source>
        <dbReference type="SMART" id="SM00382"/>
    </source>
</evidence>
<keyword evidence="7" id="KW-0472">Membrane</keyword>
<dbReference type="PANTHER" id="PTHR42771">
    <property type="entry name" value="IRON(3+)-HYDROXAMATE IMPORT ATP-BINDING PROTEIN FHUC"/>
    <property type="match status" value="1"/>
</dbReference>
<keyword evidence="2" id="KW-0813">Transport</keyword>
<dbReference type="InterPro" id="IPR003959">
    <property type="entry name" value="ATPase_AAA_core"/>
</dbReference>
<dbReference type="InterPro" id="IPR003593">
    <property type="entry name" value="AAA+_ATPase"/>
</dbReference>
<protein>
    <submittedName>
        <fullName evidence="9">AAA family ATPase</fullName>
    </submittedName>
</protein>
<evidence type="ECO:0000256" key="3">
    <source>
        <dbReference type="ARBA" id="ARBA00022475"/>
    </source>
</evidence>
<dbReference type="InterPro" id="IPR038729">
    <property type="entry name" value="Rad50/SbcC_AAA"/>
</dbReference>
<evidence type="ECO:0000313" key="10">
    <source>
        <dbReference type="Proteomes" id="UP000076967"/>
    </source>
</evidence>
<evidence type="ECO:0000313" key="9">
    <source>
        <dbReference type="EMBL" id="OAB41514.1"/>
    </source>
</evidence>
<reference evidence="9 10" key="1">
    <citation type="submission" date="2016-03" db="EMBL/GenBank/DDBJ databases">
        <title>Draft genome sequence of Paenibacillus glacialis DSM 22343.</title>
        <authorList>
            <person name="Shin S.-K."/>
            <person name="Yi H."/>
        </authorList>
    </citation>
    <scope>NUCLEOTIDE SEQUENCE [LARGE SCALE GENOMIC DNA]</scope>
    <source>
        <strain evidence="9 10">DSM 22343</strain>
    </source>
</reference>
<feature type="domain" description="AAA+ ATPase" evidence="8">
    <location>
        <begin position="38"/>
        <end position="215"/>
    </location>
</feature>
<sequence>MPFLKRIDLDWDNVPPADEHQFPFQMPVLRSLSRLQLESNVTFVTGENGSGKSTLLESIGLKCGFSILGGKDLVIQKKKDNVSLASIMKLSWMPKVNSGLYFRAETFDAFANYIDELAEDPFVGRSAYRPYGGKSLNERSHGQAFLTFFNNRLDKKGLYLLDEPESALSPQSQLSFLRLIWELEHSGQAQFIIATHSPILMAYPHAQILHFSESSIEPIQYEETEHYSLTRDFLNHRDRYFDMLFLDDE</sequence>
<gene>
    <name evidence="9" type="ORF">PGLA_17115</name>
</gene>
<comment type="subcellular location">
    <subcellularLocation>
        <location evidence="1">Cell membrane</location>
        <topology evidence="1">Peripheral membrane protein</topology>
    </subcellularLocation>
</comment>
<dbReference type="SMART" id="SM00382">
    <property type="entry name" value="AAA"/>
    <property type="match status" value="1"/>
</dbReference>
<keyword evidence="4" id="KW-0410">Iron transport</keyword>